<evidence type="ECO:0000313" key="1">
    <source>
        <dbReference type="EMBL" id="HCK29782.1"/>
    </source>
</evidence>
<proteinExistence type="predicted"/>
<gene>
    <name evidence="1" type="ORF">DHW29_06055</name>
</gene>
<protein>
    <submittedName>
        <fullName evidence="1">Uncharacterized protein</fullName>
    </submittedName>
</protein>
<dbReference type="EMBL" id="DPVE01000112">
    <property type="protein sequence ID" value="HCK29782.1"/>
    <property type="molecule type" value="Genomic_DNA"/>
</dbReference>
<accession>A0A3D2SLV4</accession>
<sequence>MPTKNLQLQKQNRDNIIAVRVTDSELELIEKAAYESRKKKTRVLLDAFLEKCAATDCKA</sequence>
<name>A0A3D2SLV4_9GAMM</name>
<reference evidence="1 2" key="1">
    <citation type="journal article" date="2018" name="Nat. Biotechnol.">
        <title>A standardized bacterial taxonomy based on genome phylogeny substantially revises the tree of life.</title>
        <authorList>
            <person name="Parks D.H."/>
            <person name="Chuvochina M."/>
            <person name="Waite D.W."/>
            <person name="Rinke C."/>
            <person name="Skarshewski A."/>
            <person name="Chaumeil P.A."/>
            <person name="Hugenholtz P."/>
        </authorList>
    </citation>
    <scope>NUCLEOTIDE SEQUENCE [LARGE SCALE GENOMIC DNA]</scope>
    <source>
        <strain evidence="1">UBA9669</strain>
    </source>
</reference>
<organism evidence="1 2">
    <name type="scientific">Acinetobacter ursingii</name>
    <dbReference type="NCBI Taxonomy" id="108980"/>
    <lineage>
        <taxon>Bacteria</taxon>
        <taxon>Pseudomonadati</taxon>
        <taxon>Pseudomonadota</taxon>
        <taxon>Gammaproteobacteria</taxon>
        <taxon>Moraxellales</taxon>
        <taxon>Moraxellaceae</taxon>
        <taxon>Acinetobacter</taxon>
    </lineage>
</organism>
<evidence type="ECO:0000313" key="2">
    <source>
        <dbReference type="Proteomes" id="UP000263596"/>
    </source>
</evidence>
<dbReference type="AlphaFoldDB" id="A0A3D2SLV4"/>
<dbReference type="RefSeq" id="WP_048765550.1">
    <property type="nucleotide sequence ID" value="NZ_BKFK01000004.1"/>
</dbReference>
<dbReference type="Proteomes" id="UP000263596">
    <property type="component" value="Unassembled WGS sequence"/>
</dbReference>
<comment type="caution">
    <text evidence="1">The sequence shown here is derived from an EMBL/GenBank/DDBJ whole genome shotgun (WGS) entry which is preliminary data.</text>
</comment>